<evidence type="ECO:0000259" key="2">
    <source>
        <dbReference type="Pfam" id="PF00291"/>
    </source>
</evidence>
<dbReference type="Gene3D" id="3.40.50.1100">
    <property type="match status" value="2"/>
</dbReference>
<dbReference type="SUPFAM" id="SSF53686">
    <property type="entry name" value="Tryptophan synthase beta subunit-like PLP-dependent enzymes"/>
    <property type="match status" value="1"/>
</dbReference>
<reference evidence="3" key="1">
    <citation type="submission" date="2009-10" db="EMBL/GenBank/DDBJ databases">
        <title>Diversity of trophic interactions inside an arsenic-rich microbial ecosystem.</title>
        <authorList>
            <person name="Bertin P.N."/>
            <person name="Heinrich-Salmeron A."/>
            <person name="Pelletier E."/>
            <person name="Goulhen-Chollet F."/>
            <person name="Arsene-Ploetze F."/>
            <person name="Gallien S."/>
            <person name="Calteau A."/>
            <person name="Vallenet D."/>
            <person name="Casiot C."/>
            <person name="Chane-Woon-Ming B."/>
            <person name="Giloteaux L."/>
            <person name="Barakat M."/>
            <person name="Bonnefoy V."/>
            <person name="Bruneel O."/>
            <person name="Chandler M."/>
            <person name="Cleiss J."/>
            <person name="Duran R."/>
            <person name="Elbaz-Poulichet F."/>
            <person name="Fonknechten N."/>
            <person name="Lauga B."/>
            <person name="Mornico D."/>
            <person name="Ortet P."/>
            <person name="Schaeffer C."/>
            <person name="Siguier P."/>
            <person name="Alexander Thil Smith A."/>
            <person name="Van Dorsselaer A."/>
            <person name="Weissenbach J."/>
            <person name="Medigue C."/>
            <person name="Le Paslier D."/>
        </authorList>
    </citation>
    <scope>NUCLEOTIDE SEQUENCE</scope>
</reference>
<feature type="domain" description="Tryptophan synthase beta chain-like PALP" evidence="2">
    <location>
        <begin position="104"/>
        <end position="390"/>
    </location>
</feature>
<organism evidence="3">
    <name type="scientific">mine drainage metagenome</name>
    <dbReference type="NCBI Taxonomy" id="410659"/>
    <lineage>
        <taxon>unclassified sequences</taxon>
        <taxon>metagenomes</taxon>
        <taxon>ecological metagenomes</taxon>
    </lineage>
</organism>
<comment type="caution">
    <text evidence="3">The sequence shown here is derived from an EMBL/GenBank/DDBJ whole genome shotgun (WGS) entry which is preliminary data.</text>
</comment>
<dbReference type="InterPro" id="IPR036052">
    <property type="entry name" value="TrpB-like_PALP_sf"/>
</dbReference>
<keyword evidence="1" id="KW-0174">Coenzyme M biosynthesis</keyword>
<name>E6PIC2_9ZZZZ</name>
<protein>
    <submittedName>
        <fullName evidence="3">Pyridoxal-5'-phosphate-dependent enzyme, beta subunit</fullName>
    </submittedName>
</protein>
<dbReference type="InterPro" id="IPR022401">
    <property type="entry name" value="Cysteate_synthase"/>
</dbReference>
<gene>
    <name evidence="3" type="ORF">CARN1_0692</name>
</gene>
<dbReference type="GO" id="GO:0016765">
    <property type="term" value="F:transferase activity, transferring alkyl or aryl (other than methyl) groups"/>
    <property type="evidence" value="ECO:0007669"/>
    <property type="project" value="InterPro"/>
</dbReference>
<sequence length="417" mass="44482">MVFGGSQYRLLCPTCGLQTIDDGSVTRCSVEHRPSLLRTEYEERAFRIDRSTEGMLRYRDWLPIREAIETDFGTVILQSAALNARLQTPNLRLAFNGYWPERGARLPSGTFKDIEAVAILGRFPRDGRTLVAASAGNTAVALASLASTYEVPTTIVIPESALGRIAFARPLRENVRFIVVTGDAIYDDAIVAAQALGLRDGYVFEGGARNVARRDGIGTTMLAFMEAVGALPEYFVQAVGSGSGAIAAHEAARRAIASGDFGSRYPHLVLVQNAPFAPIFNAWAARSHAVEAAHRPEYAHLAGAEISAAVLGSLAPPYEPEGGLLDALTESAGDVTAVENNAARAASALFEELEGIDLEPAAAVALAGLIERIESGAIPRDASIALHITGAGRRQLEPDRRITPKIAARIAADPTRR</sequence>
<dbReference type="EMBL" id="CABL01000019">
    <property type="protein sequence ID" value="CBH76212.1"/>
    <property type="molecule type" value="Genomic_DNA"/>
</dbReference>
<dbReference type="AlphaFoldDB" id="E6PIC2"/>
<proteinExistence type="predicted"/>
<dbReference type="GO" id="GO:0019295">
    <property type="term" value="P:coenzyme M biosynthetic process"/>
    <property type="evidence" value="ECO:0007669"/>
    <property type="project" value="UniProtKB-KW"/>
</dbReference>
<dbReference type="NCBIfam" id="TIGR03844">
    <property type="entry name" value="cysteate_syn"/>
    <property type="match status" value="1"/>
</dbReference>
<dbReference type="Pfam" id="PF00291">
    <property type="entry name" value="PALP"/>
    <property type="match status" value="1"/>
</dbReference>
<evidence type="ECO:0000256" key="1">
    <source>
        <dbReference type="ARBA" id="ARBA00022545"/>
    </source>
</evidence>
<evidence type="ECO:0000313" key="3">
    <source>
        <dbReference type="EMBL" id="CBH76212.1"/>
    </source>
</evidence>
<accession>E6PIC2</accession>
<dbReference type="InterPro" id="IPR001926">
    <property type="entry name" value="TrpB-like_PALP"/>
</dbReference>